<dbReference type="RefSeq" id="WP_201327915.1">
    <property type="nucleotide sequence ID" value="NZ_AP017470.1"/>
</dbReference>
<dbReference type="AlphaFoldDB" id="A0A7R6T0E0"/>
<keyword evidence="2" id="KW-1185">Reference proteome</keyword>
<reference evidence="1 2" key="1">
    <citation type="journal article" date="2012" name="Extremophiles">
        <title>Thermotomaculum hydrothermale gen. nov., sp. nov., a novel heterotrophic thermophile within the phylum Acidobacteria from a deep-sea hydrothermal vent chimney in the Southern Okinawa Trough.</title>
        <authorList>
            <person name="Izumi H."/>
            <person name="Nunoura T."/>
            <person name="Miyazaki M."/>
            <person name="Mino S."/>
            <person name="Toki T."/>
            <person name="Takai K."/>
            <person name="Sako Y."/>
            <person name="Sawabe T."/>
            <person name="Nakagawa S."/>
        </authorList>
    </citation>
    <scope>NUCLEOTIDE SEQUENCE [LARGE SCALE GENOMIC DNA]</scope>
    <source>
        <strain evidence="1 2">AC55</strain>
    </source>
</reference>
<evidence type="ECO:0000313" key="1">
    <source>
        <dbReference type="EMBL" id="BBB33602.1"/>
    </source>
</evidence>
<organism evidence="1 2">
    <name type="scientific">Thermotomaculum hydrothermale</name>
    <dbReference type="NCBI Taxonomy" id="981385"/>
    <lineage>
        <taxon>Bacteria</taxon>
        <taxon>Pseudomonadati</taxon>
        <taxon>Acidobacteriota</taxon>
        <taxon>Holophagae</taxon>
        <taxon>Thermotomaculales</taxon>
        <taxon>Thermotomaculaceae</taxon>
        <taxon>Thermotomaculum</taxon>
    </lineage>
</organism>
<dbReference type="KEGG" id="thyd:TTHT_2174"/>
<dbReference type="Proteomes" id="UP000595564">
    <property type="component" value="Chromosome"/>
</dbReference>
<dbReference type="InterPro" id="IPR041881">
    <property type="entry name" value="PqqD_sf"/>
</dbReference>
<evidence type="ECO:0000313" key="2">
    <source>
        <dbReference type="Proteomes" id="UP000595564"/>
    </source>
</evidence>
<protein>
    <recommendedName>
        <fullName evidence="3">PqqD family protein</fullName>
    </recommendedName>
</protein>
<dbReference type="Gene3D" id="1.10.10.1150">
    <property type="entry name" value="Coenzyme PQQ synthesis protein D (PqqD)"/>
    <property type="match status" value="1"/>
</dbReference>
<evidence type="ECO:0008006" key="3">
    <source>
        <dbReference type="Google" id="ProtNLM"/>
    </source>
</evidence>
<proteinExistence type="predicted"/>
<dbReference type="InterPro" id="IPR008792">
    <property type="entry name" value="PQQD"/>
</dbReference>
<gene>
    <name evidence="1" type="ORF">TTHT_2174</name>
</gene>
<dbReference type="Pfam" id="PF05402">
    <property type="entry name" value="PqqD"/>
    <property type="match status" value="1"/>
</dbReference>
<sequence length="118" mass="13764">MAKKVKKERNLLDLIPEKLCESEVNEEGKVIILAPRFKSKLGRKIFEPVVKNKYVRIHLDEVGTFVWNEIDGQKNVFELSKMLKNEFGEKVEPVYERIGKFIAIMKVNGFIRLKEKGD</sequence>
<name>A0A7R6T0E0_9BACT</name>
<dbReference type="EMBL" id="AP017470">
    <property type="protein sequence ID" value="BBB33602.1"/>
    <property type="molecule type" value="Genomic_DNA"/>
</dbReference>
<accession>A0A7R6T0E0</accession>